<evidence type="ECO:0000313" key="2">
    <source>
        <dbReference type="Proteomes" id="UP001257948"/>
    </source>
</evidence>
<dbReference type="RefSeq" id="WP_314207199.1">
    <property type="nucleotide sequence ID" value="NZ_JAVTLL010000042.1"/>
</dbReference>
<reference evidence="2" key="1">
    <citation type="submission" date="2023-07" db="EMBL/GenBank/DDBJ databases">
        <title>Draft genome sequence of the endophytic actinobacterium Streptomyces justiciae WPN32, a potential antibiotic producer.</title>
        <authorList>
            <person name="Yasawong M."/>
            <person name="Pana W."/>
            <person name="Ganta P."/>
            <person name="Santapan N."/>
            <person name="Songngamsuk T."/>
            <person name="Phatcharaharikarn M."/>
            <person name="Kerdtoob S."/>
            <person name="Nantapong N."/>
        </authorList>
    </citation>
    <scope>NUCLEOTIDE SEQUENCE [LARGE SCALE GENOMIC DNA]</scope>
    <source>
        <strain evidence="2">WPN32</strain>
    </source>
</reference>
<gene>
    <name evidence="1" type="ORF">RQC66_40330</name>
</gene>
<accession>A0ABU3M651</accession>
<keyword evidence="2" id="KW-1185">Reference proteome</keyword>
<organism evidence="1 2">
    <name type="scientific">Streptomyces justiciae</name>
    <dbReference type="NCBI Taxonomy" id="2780140"/>
    <lineage>
        <taxon>Bacteria</taxon>
        <taxon>Bacillati</taxon>
        <taxon>Actinomycetota</taxon>
        <taxon>Actinomycetes</taxon>
        <taxon>Kitasatosporales</taxon>
        <taxon>Streptomycetaceae</taxon>
        <taxon>Streptomyces</taxon>
    </lineage>
</organism>
<sequence>MIEPRIYFSEHFDVSPTTLAEYGAFDICIVSDLPMFIDPFLLFTSGKSEYRALHDQIVLYLQFLQKKSGAGLSSGDMKNWYHFKEVKQNWLGFTVFGNDGHALGPSFAKSLNDSLGDILSNVGKEEGVGTHLEKLALVGPRVGRDCVSDFTTNLIKHYLLRYTEKFARQYMREEDCSSFSVPRAAFNYNTETWETRTYLLPELRDDFVILTPVDMLTRDDTWISREDLLKRFKSLPAAIEDDQTRAQINNYFSRVFYAKQTIKDRNAAIDRVIKEFPELVDLYIGLKEQEGEEAQETSRAKTDDTRDVLVEQVKRAVPDLQEKTDFYGKPWTSYDEALERVLCFKDYIENKDGYRVINRAGQPFSKETEVQLFFGLIWCYTDFDVNREPNNGRGPVDFKVSYGAGDKSLIEFKLASNSSLKRNLERQVEIYEAANGTRQSVKVILCYTHEDQEKVARVLADLGIRDEPSVVVIDARSDNKPSASKA</sequence>
<dbReference type="Proteomes" id="UP001257948">
    <property type="component" value="Unassembled WGS sequence"/>
</dbReference>
<name>A0ABU3M651_9ACTN</name>
<evidence type="ECO:0000313" key="1">
    <source>
        <dbReference type="EMBL" id="MDT7846984.1"/>
    </source>
</evidence>
<dbReference type="EMBL" id="JAVTLL010000042">
    <property type="protein sequence ID" value="MDT7846984.1"/>
    <property type="molecule type" value="Genomic_DNA"/>
</dbReference>
<proteinExistence type="predicted"/>
<comment type="caution">
    <text evidence="1">The sequence shown here is derived from an EMBL/GenBank/DDBJ whole genome shotgun (WGS) entry which is preliminary data.</text>
</comment>
<protein>
    <submittedName>
        <fullName evidence="1">Uncharacterized protein</fullName>
    </submittedName>
</protein>